<dbReference type="Pfam" id="PF07992">
    <property type="entry name" value="Pyr_redox_2"/>
    <property type="match status" value="1"/>
</dbReference>
<dbReference type="InterPro" id="IPR023753">
    <property type="entry name" value="FAD/NAD-binding_dom"/>
</dbReference>
<keyword evidence="8" id="KW-0408">Iron</keyword>
<dbReference type="InterPro" id="IPR036188">
    <property type="entry name" value="FAD/NAD-bd_sf"/>
</dbReference>
<evidence type="ECO:0000259" key="10">
    <source>
        <dbReference type="PROSITE" id="PS51296"/>
    </source>
</evidence>
<sequence length="474" mass="51662">MACAIVDNEVPAFVNEVLGKTTEVPPGTKKVFTVKEKPILVINDSGKFYAISGICSHYNYSLENGIYSKGRIRCPLHGACFNIKTGDIEDYPGFDSLFSYDVKDIDGDLVLSTTEQQLASSRRTRKATVATMFDDVPLVVVGGGISASSFIEHARLNGCSTPITVITEEDSPPYDRVLLSKVVDLDLTRRLVYLSDGESMRYSKLVLALGCTPKKLNVPGEHLKNVYTLRVVHDANSIVAASHGKHVVCIGGSFIGMEMASSLIDISASVTVVCSTDQPLPALGSDIGSVIRNRFEAKGVRIIVNALTERLEGDVDVTGVVLKSGETLPADVVVIGIGVQPPTDWLKNTTIELDQHGFIQVDHLFRTTADWVYAIGDVVTAPLSLWDIDSKNIQHFQTAQTHGCADGSTKTIIHGNVNDLVFVKYYLKDDVVVAVASAGPMTTAIQFMEIFSRKIEITNDDVEKNTTDDWMEWL</sequence>
<evidence type="ECO:0000313" key="12">
    <source>
        <dbReference type="Proteomes" id="UP000053766"/>
    </source>
</evidence>
<evidence type="ECO:0000256" key="1">
    <source>
        <dbReference type="ARBA" id="ARBA00001974"/>
    </source>
</evidence>
<dbReference type="PROSITE" id="PS51296">
    <property type="entry name" value="RIESKE"/>
    <property type="match status" value="1"/>
</dbReference>
<proteinExistence type="inferred from homology"/>
<dbReference type="Gene3D" id="2.102.10.10">
    <property type="entry name" value="Rieske [2Fe-2S] iron-sulphur domain"/>
    <property type="match status" value="1"/>
</dbReference>
<evidence type="ECO:0000256" key="3">
    <source>
        <dbReference type="ARBA" id="ARBA00022630"/>
    </source>
</evidence>
<dbReference type="Proteomes" id="UP000053766">
    <property type="component" value="Unassembled WGS sequence"/>
</dbReference>
<keyword evidence="5" id="KW-0479">Metal-binding</keyword>
<dbReference type="AlphaFoldDB" id="A0A0D8XHN4"/>
<dbReference type="GO" id="GO:0005737">
    <property type="term" value="C:cytoplasm"/>
    <property type="evidence" value="ECO:0007669"/>
    <property type="project" value="TreeGrafter"/>
</dbReference>
<evidence type="ECO:0000256" key="8">
    <source>
        <dbReference type="ARBA" id="ARBA00023004"/>
    </source>
</evidence>
<evidence type="ECO:0000313" key="11">
    <source>
        <dbReference type="EMBL" id="KJH43227.1"/>
    </source>
</evidence>
<dbReference type="InterPro" id="IPR036922">
    <property type="entry name" value="Rieske_2Fe-2S_sf"/>
</dbReference>
<evidence type="ECO:0000256" key="7">
    <source>
        <dbReference type="ARBA" id="ARBA00023002"/>
    </source>
</evidence>
<comment type="cofactor">
    <cofactor evidence="1">
        <name>FAD</name>
        <dbReference type="ChEBI" id="CHEBI:57692"/>
    </cofactor>
</comment>
<protein>
    <submittedName>
        <fullName evidence="11">Pyridine nucleotide-disulfide oxidoreductase</fullName>
    </submittedName>
</protein>
<dbReference type="GO" id="GO:0016651">
    <property type="term" value="F:oxidoreductase activity, acting on NAD(P)H"/>
    <property type="evidence" value="ECO:0007669"/>
    <property type="project" value="TreeGrafter"/>
</dbReference>
<keyword evidence="4" id="KW-0001">2Fe-2S</keyword>
<evidence type="ECO:0000256" key="2">
    <source>
        <dbReference type="ARBA" id="ARBA00006442"/>
    </source>
</evidence>
<keyword evidence="3" id="KW-0285">Flavoprotein</keyword>
<dbReference type="SUPFAM" id="SSF55424">
    <property type="entry name" value="FAD/NAD-linked reductases, dimerisation (C-terminal) domain"/>
    <property type="match status" value="1"/>
</dbReference>
<reference evidence="11 12" key="1">
    <citation type="submission" date="2013-11" db="EMBL/GenBank/DDBJ databases">
        <title>Draft genome of the bovine lungworm Dictyocaulus viviparus.</title>
        <authorList>
            <person name="Mitreva M."/>
        </authorList>
    </citation>
    <scope>NUCLEOTIDE SEQUENCE [LARGE SCALE GENOMIC DNA]</scope>
    <source>
        <strain evidence="11 12">HannoverDv2000</strain>
    </source>
</reference>
<dbReference type="PRINTS" id="PR00368">
    <property type="entry name" value="FADPNR"/>
</dbReference>
<dbReference type="Pfam" id="PF00355">
    <property type="entry name" value="Rieske"/>
    <property type="match status" value="1"/>
</dbReference>
<keyword evidence="9" id="KW-0411">Iron-sulfur</keyword>
<dbReference type="OrthoDB" id="5840486at2759"/>
<keyword evidence="12" id="KW-1185">Reference proteome</keyword>
<evidence type="ECO:0000256" key="5">
    <source>
        <dbReference type="ARBA" id="ARBA00022723"/>
    </source>
</evidence>
<dbReference type="GO" id="GO:0046872">
    <property type="term" value="F:metal ion binding"/>
    <property type="evidence" value="ECO:0007669"/>
    <property type="project" value="UniProtKB-KW"/>
</dbReference>
<dbReference type="EMBL" id="KN716580">
    <property type="protein sequence ID" value="KJH43227.1"/>
    <property type="molecule type" value="Genomic_DNA"/>
</dbReference>
<dbReference type="InterPro" id="IPR050446">
    <property type="entry name" value="FAD-oxidoreductase/Apoptosis"/>
</dbReference>
<dbReference type="GO" id="GO:0051537">
    <property type="term" value="F:2 iron, 2 sulfur cluster binding"/>
    <property type="evidence" value="ECO:0007669"/>
    <property type="project" value="UniProtKB-KW"/>
</dbReference>
<dbReference type="SUPFAM" id="SSF50022">
    <property type="entry name" value="ISP domain"/>
    <property type="match status" value="1"/>
</dbReference>
<dbReference type="SUPFAM" id="SSF51905">
    <property type="entry name" value="FAD/NAD(P)-binding domain"/>
    <property type="match status" value="1"/>
</dbReference>
<keyword evidence="6" id="KW-0274">FAD</keyword>
<keyword evidence="7" id="KW-0560">Oxidoreductase</keyword>
<comment type="similarity">
    <text evidence="2">Belongs to the FAD-dependent oxidoreductase family.</text>
</comment>
<organism evidence="11 12">
    <name type="scientific">Dictyocaulus viviparus</name>
    <name type="common">Bovine lungworm</name>
    <dbReference type="NCBI Taxonomy" id="29172"/>
    <lineage>
        <taxon>Eukaryota</taxon>
        <taxon>Metazoa</taxon>
        <taxon>Ecdysozoa</taxon>
        <taxon>Nematoda</taxon>
        <taxon>Chromadorea</taxon>
        <taxon>Rhabditida</taxon>
        <taxon>Rhabditina</taxon>
        <taxon>Rhabditomorpha</taxon>
        <taxon>Strongyloidea</taxon>
        <taxon>Metastrongylidae</taxon>
        <taxon>Dictyocaulus</taxon>
    </lineage>
</organism>
<dbReference type="STRING" id="29172.A0A0D8XHN4"/>
<feature type="domain" description="Rieske" evidence="10">
    <location>
        <begin position="16"/>
        <end position="111"/>
    </location>
</feature>
<evidence type="ECO:0000256" key="4">
    <source>
        <dbReference type="ARBA" id="ARBA00022714"/>
    </source>
</evidence>
<reference evidence="12" key="2">
    <citation type="journal article" date="2016" name="Sci. Rep.">
        <title>Dictyocaulus viviparus genome, variome and transcriptome elucidate lungworm biology and support future intervention.</title>
        <authorList>
            <person name="McNulty S.N."/>
            <person name="Strube C."/>
            <person name="Rosa B.A."/>
            <person name="Martin J.C."/>
            <person name="Tyagi R."/>
            <person name="Choi Y.J."/>
            <person name="Wang Q."/>
            <person name="Hallsworth Pepin K."/>
            <person name="Zhang X."/>
            <person name="Ozersky P."/>
            <person name="Wilson R.K."/>
            <person name="Sternberg P.W."/>
            <person name="Gasser R.B."/>
            <person name="Mitreva M."/>
        </authorList>
    </citation>
    <scope>NUCLEOTIDE SEQUENCE [LARGE SCALE GENOMIC DNA]</scope>
    <source>
        <strain evidence="12">HannoverDv2000</strain>
    </source>
</reference>
<evidence type="ECO:0000256" key="9">
    <source>
        <dbReference type="ARBA" id="ARBA00023014"/>
    </source>
</evidence>
<dbReference type="InterPro" id="IPR016156">
    <property type="entry name" value="FAD/NAD-linked_Rdtase_dimer_sf"/>
</dbReference>
<name>A0A0D8XHN4_DICVI</name>
<dbReference type="Gene3D" id="3.50.50.60">
    <property type="entry name" value="FAD/NAD(P)-binding domain"/>
    <property type="match status" value="2"/>
</dbReference>
<dbReference type="InterPro" id="IPR017941">
    <property type="entry name" value="Rieske_2Fe-2S"/>
</dbReference>
<gene>
    <name evidence="11" type="ORF">DICVIV_10763</name>
</gene>
<accession>A0A0D8XHN4</accession>
<dbReference type="PANTHER" id="PTHR43557">
    <property type="entry name" value="APOPTOSIS-INDUCING FACTOR 1"/>
    <property type="match status" value="1"/>
</dbReference>
<evidence type="ECO:0000256" key="6">
    <source>
        <dbReference type="ARBA" id="ARBA00022827"/>
    </source>
</evidence>
<dbReference type="PANTHER" id="PTHR43557:SF2">
    <property type="entry name" value="RIESKE DOMAIN-CONTAINING PROTEIN-RELATED"/>
    <property type="match status" value="1"/>
</dbReference>